<dbReference type="EMBL" id="JAAGVY010000023">
    <property type="protein sequence ID" value="NEN24294.1"/>
    <property type="molecule type" value="Genomic_DNA"/>
</dbReference>
<dbReference type="Proteomes" id="UP000486602">
    <property type="component" value="Unassembled WGS sequence"/>
</dbReference>
<reference evidence="2 3" key="1">
    <citation type="submission" date="2020-02" db="EMBL/GenBank/DDBJ databases">
        <title>Out from the shadows clarifying the taxonomy of the family Cryomorphaceae and related taxa by utilizing the GTDB taxonomic framework.</title>
        <authorList>
            <person name="Bowman J.P."/>
        </authorList>
    </citation>
    <scope>NUCLEOTIDE SEQUENCE [LARGE SCALE GENOMIC DNA]</scope>
    <source>
        <strain evidence="2 3">QSSC 1-22</strain>
    </source>
</reference>
<dbReference type="AlphaFoldDB" id="A0A7K3WS39"/>
<evidence type="ECO:0000256" key="1">
    <source>
        <dbReference type="SAM" id="SignalP"/>
    </source>
</evidence>
<protein>
    <submittedName>
        <fullName evidence="2">Uncharacterized protein</fullName>
    </submittedName>
</protein>
<feature type="signal peptide" evidence="1">
    <location>
        <begin position="1"/>
        <end position="27"/>
    </location>
</feature>
<evidence type="ECO:0000313" key="3">
    <source>
        <dbReference type="Proteomes" id="UP000486602"/>
    </source>
</evidence>
<feature type="chain" id="PRO_5029513169" evidence="1">
    <location>
        <begin position="28"/>
        <end position="127"/>
    </location>
</feature>
<name>A0A7K3WS39_9FLAO</name>
<evidence type="ECO:0000313" key="2">
    <source>
        <dbReference type="EMBL" id="NEN24294.1"/>
    </source>
</evidence>
<proteinExistence type="predicted"/>
<gene>
    <name evidence="2" type="ORF">G3O08_12345</name>
</gene>
<accession>A0A7K3WS39</accession>
<sequence length="127" mass="14482">MKKNIPQASIATSIIIFLFHFAMPAVSQVSQESPSPLNTSNELALFTKVIDSKINRNDTEVVRALLENSGHAEMLKSYSSNTLYIMDLDQFEEGMADFEVFGKEVKVLTKYELMDITIPYLSHNRWF</sequence>
<keyword evidence="3" id="KW-1185">Reference proteome</keyword>
<comment type="caution">
    <text evidence="2">The sequence shown here is derived from an EMBL/GenBank/DDBJ whole genome shotgun (WGS) entry which is preliminary data.</text>
</comment>
<keyword evidence="1" id="KW-0732">Signal</keyword>
<dbReference type="RefSeq" id="WP_163285687.1">
    <property type="nucleotide sequence ID" value="NZ_JAAGVY010000023.1"/>
</dbReference>
<organism evidence="2 3">
    <name type="scientific">Cryomorpha ignava</name>
    <dbReference type="NCBI Taxonomy" id="101383"/>
    <lineage>
        <taxon>Bacteria</taxon>
        <taxon>Pseudomonadati</taxon>
        <taxon>Bacteroidota</taxon>
        <taxon>Flavobacteriia</taxon>
        <taxon>Flavobacteriales</taxon>
        <taxon>Cryomorphaceae</taxon>
        <taxon>Cryomorpha</taxon>
    </lineage>
</organism>